<dbReference type="Proteomes" id="UP000196536">
    <property type="component" value="Unassembled WGS sequence"/>
</dbReference>
<evidence type="ECO:0000313" key="11">
    <source>
        <dbReference type="EMBL" id="OUY09137.1"/>
    </source>
</evidence>
<dbReference type="GO" id="GO:0005886">
    <property type="term" value="C:plasma membrane"/>
    <property type="evidence" value="ECO:0007669"/>
    <property type="project" value="UniProtKB-SubCell"/>
</dbReference>
<keyword evidence="3" id="KW-0813">Transport</keyword>
<keyword evidence="4" id="KW-1003">Cell membrane</keyword>
<keyword evidence="5 9" id="KW-0812">Transmembrane</keyword>
<proteinExistence type="inferred from homology"/>
<keyword evidence="7 9" id="KW-1133">Transmembrane helix</keyword>
<keyword evidence="8 9" id="KW-0472">Membrane</keyword>
<dbReference type="PANTHER" id="PTHR43528:SF8">
    <property type="entry name" value="BLR0239 PROTEIN"/>
    <property type="match status" value="1"/>
</dbReference>
<evidence type="ECO:0000256" key="9">
    <source>
        <dbReference type="SAM" id="Phobius"/>
    </source>
</evidence>
<dbReference type="InterPro" id="IPR005829">
    <property type="entry name" value="Sugar_transporter_CS"/>
</dbReference>
<feature type="transmembrane region" description="Helical" evidence="9">
    <location>
        <begin position="215"/>
        <end position="234"/>
    </location>
</feature>
<feature type="transmembrane region" description="Helical" evidence="9">
    <location>
        <begin position="43"/>
        <end position="68"/>
    </location>
</feature>
<reference evidence="11 12" key="1">
    <citation type="submission" date="2017-05" db="EMBL/GenBank/DDBJ databases">
        <title>Acinetobacter populi ANC 5415 (= PBJ7), whole genome shotgun sequencing project.</title>
        <authorList>
            <person name="Nemec A."/>
            <person name="Radolfova-Krizova L."/>
        </authorList>
    </citation>
    <scope>NUCLEOTIDE SEQUENCE [LARGE SCALE GENOMIC DNA]</scope>
    <source>
        <strain evidence="11 12">PBJ7</strain>
    </source>
</reference>
<comment type="similarity">
    <text evidence="2">Belongs to the major facilitator superfamily. Metabolite:H+ Symporter (MHS) family (TC 2.A.1.6) family.</text>
</comment>
<dbReference type="InterPro" id="IPR051084">
    <property type="entry name" value="H+-coupled_symporters"/>
</dbReference>
<feature type="transmembrane region" description="Helical" evidence="9">
    <location>
        <begin position="142"/>
        <end position="170"/>
    </location>
</feature>
<keyword evidence="12" id="KW-1185">Reference proteome</keyword>
<dbReference type="PROSITE" id="PS00217">
    <property type="entry name" value="SUGAR_TRANSPORT_2"/>
    <property type="match status" value="1"/>
</dbReference>
<name>A0A1Z9Z3X4_9GAMM</name>
<organism evidence="11 12">
    <name type="scientific">Acinetobacter populi</name>
    <dbReference type="NCBI Taxonomy" id="1582270"/>
    <lineage>
        <taxon>Bacteria</taxon>
        <taxon>Pseudomonadati</taxon>
        <taxon>Pseudomonadota</taxon>
        <taxon>Gammaproteobacteria</taxon>
        <taxon>Moraxellales</taxon>
        <taxon>Moraxellaceae</taxon>
        <taxon>Acinetobacter</taxon>
    </lineage>
</organism>
<feature type="transmembrane region" description="Helical" evidence="9">
    <location>
        <begin position="302"/>
        <end position="322"/>
    </location>
</feature>
<dbReference type="Gene3D" id="1.20.1250.20">
    <property type="entry name" value="MFS general substrate transporter like domains"/>
    <property type="match status" value="2"/>
</dbReference>
<dbReference type="PROSITE" id="PS50850">
    <property type="entry name" value="MFS"/>
    <property type="match status" value="1"/>
</dbReference>
<evidence type="ECO:0000256" key="3">
    <source>
        <dbReference type="ARBA" id="ARBA00022448"/>
    </source>
</evidence>
<dbReference type="PANTHER" id="PTHR43528">
    <property type="entry name" value="ALPHA-KETOGLUTARATE PERMEASE"/>
    <property type="match status" value="1"/>
</dbReference>
<dbReference type="GO" id="GO:0015293">
    <property type="term" value="F:symporter activity"/>
    <property type="evidence" value="ECO:0007669"/>
    <property type="project" value="UniProtKB-KW"/>
</dbReference>
<feature type="transmembrane region" description="Helical" evidence="9">
    <location>
        <begin position="359"/>
        <end position="378"/>
    </location>
</feature>
<sequence length="456" mass="49872">MQVLYFIMMGKILGNIYQDRYMTMNEQDITTAQPIEDKVPKKLIGAAVIGGALEWYDLGAYTLFAYAISHHFFPTANESVSLLLTFVTFAAGFLTRPLGAAILGAYSDRVGRKAALSLTMMLMAVSMAIITFCPTYEQIGLLAPIIIVIARLIQGISAGGEIGSALSILIESAPKHKRGQYAAWQQVSQTGAFLVAGLVGWLITLSFTPEQVMEWGWRLAFAFGILVAPVGFFIRRHIKESSVFIEEKKKDNKEHVPFMTLIRSNGAALLLGIGIVMIWTVTSKTASSFMPTYAVKNLHMELSSPYLGMIVVGIVLLFCPLVGAWSDRIGRKPIMLGSALAILISAYPSFWLLSSYPTTWVLIFQQLFYAILMLLYTAPASAMLSELYPTAFRSSGIALSYNIAVTIFGGFSPAIATALISITGDNRAISYYIMFAAFISIIALLASTKVFKKATQ</sequence>
<dbReference type="EMBL" id="NEXX01000001">
    <property type="protein sequence ID" value="OUY09137.1"/>
    <property type="molecule type" value="Genomic_DNA"/>
</dbReference>
<dbReference type="SUPFAM" id="SSF103473">
    <property type="entry name" value="MFS general substrate transporter"/>
    <property type="match status" value="1"/>
</dbReference>
<dbReference type="PROSITE" id="PS00216">
    <property type="entry name" value="SUGAR_TRANSPORT_1"/>
    <property type="match status" value="2"/>
</dbReference>
<evidence type="ECO:0000256" key="5">
    <source>
        <dbReference type="ARBA" id="ARBA00022692"/>
    </source>
</evidence>
<dbReference type="OrthoDB" id="3690818at2"/>
<dbReference type="InterPro" id="IPR011701">
    <property type="entry name" value="MFS"/>
</dbReference>
<evidence type="ECO:0000256" key="7">
    <source>
        <dbReference type="ARBA" id="ARBA00022989"/>
    </source>
</evidence>
<comment type="caution">
    <text evidence="11">The sequence shown here is derived from an EMBL/GenBank/DDBJ whole genome shotgun (WGS) entry which is preliminary data.</text>
</comment>
<protein>
    <recommendedName>
        <fullName evidence="10">Major facilitator superfamily (MFS) profile domain-containing protein</fullName>
    </recommendedName>
</protein>
<gene>
    <name evidence="11" type="ORF">CAP51_05965</name>
</gene>
<evidence type="ECO:0000256" key="2">
    <source>
        <dbReference type="ARBA" id="ARBA00008240"/>
    </source>
</evidence>
<feature type="transmembrane region" description="Helical" evidence="9">
    <location>
        <begin position="255"/>
        <end position="282"/>
    </location>
</feature>
<evidence type="ECO:0000256" key="4">
    <source>
        <dbReference type="ARBA" id="ARBA00022475"/>
    </source>
</evidence>
<feature type="transmembrane region" description="Helical" evidence="9">
    <location>
        <begin position="115"/>
        <end position="136"/>
    </location>
</feature>
<dbReference type="InterPro" id="IPR036259">
    <property type="entry name" value="MFS_trans_sf"/>
</dbReference>
<accession>A0A1Z9Z3X4</accession>
<dbReference type="InterPro" id="IPR020846">
    <property type="entry name" value="MFS_dom"/>
</dbReference>
<dbReference type="AlphaFoldDB" id="A0A1Z9Z3X4"/>
<feature type="transmembrane region" description="Helical" evidence="9">
    <location>
        <begin position="191"/>
        <end position="209"/>
    </location>
</feature>
<evidence type="ECO:0000313" key="12">
    <source>
        <dbReference type="Proteomes" id="UP000196536"/>
    </source>
</evidence>
<comment type="subcellular location">
    <subcellularLocation>
        <location evidence="1">Cell membrane</location>
        <topology evidence="1">Multi-pass membrane protein</topology>
    </subcellularLocation>
</comment>
<evidence type="ECO:0000256" key="8">
    <source>
        <dbReference type="ARBA" id="ARBA00023136"/>
    </source>
</evidence>
<dbReference type="FunFam" id="1.20.1250.20:FF:000001">
    <property type="entry name" value="Dicarboxylate MFS transporter"/>
    <property type="match status" value="1"/>
</dbReference>
<feature type="transmembrane region" description="Helical" evidence="9">
    <location>
        <begin position="334"/>
        <end position="353"/>
    </location>
</feature>
<evidence type="ECO:0000256" key="1">
    <source>
        <dbReference type="ARBA" id="ARBA00004651"/>
    </source>
</evidence>
<feature type="transmembrane region" description="Helical" evidence="9">
    <location>
        <begin position="80"/>
        <end position="103"/>
    </location>
</feature>
<feature type="transmembrane region" description="Helical" evidence="9">
    <location>
        <begin position="399"/>
        <end position="422"/>
    </location>
</feature>
<feature type="domain" description="Major facilitator superfamily (MFS) profile" evidence="10">
    <location>
        <begin position="43"/>
        <end position="455"/>
    </location>
</feature>
<dbReference type="Pfam" id="PF07690">
    <property type="entry name" value="MFS_1"/>
    <property type="match status" value="1"/>
</dbReference>
<evidence type="ECO:0000256" key="6">
    <source>
        <dbReference type="ARBA" id="ARBA00022847"/>
    </source>
</evidence>
<feature type="transmembrane region" description="Helical" evidence="9">
    <location>
        <begin position="428"/>
        <end position="446"/>
    </location>
</feature>
<evidence type="ECO:0000259" key="10">
    <source>
        <dbReference type="PROSITE" id="PS50850"/>
    </source>
</evidence>
<keyword evidence="6" id="KW-0769">Symport</keyword>